<keyword evidence="6" id="KW-1185">Reference proteome</keyword>
<dbReference type="PANTHER" id="PTHR32089:SF112">
    <property type="entry name" value="LYSOZYME-LIKE PROTEIN-RELATED"/>
    <property type="match status" value="1"/>
</dbReference>
<dbReference type="InterPro" id="IPR004089">
    <property type="entry name" value="MCPsignal_dom"/>
</dbReference>
<keyword evidence="1 2" id="KW-0807">Transducer</keyword>
<feature type="transmembrane region" description="Helical" evidence="3">
    <location>
        <begin position="43"/>
        <end position="60"/>
    </location>
</feature>
<feature type="transmembrane region" description="Helical" evidence="3">
    <location>
        <begin position="17"/>
        <end position="37"/>
    </location>
</feature>
<feature type="transmembrane region" description="Helical" evidence="3">
    <location>
        <begin position="92"/>
        <end position="108"/>
    </location>
</feature>
<evidence type="ECO:0000256" key="1">
    <source>
        <dbReference type="ARBA" id="ARBA00023224"/>
    </source>
</evidence>
<dbReference type="GO" id="GO:0007165">
    <property type="term" value="P:signal transduction"/>
    <property type="evidence" value="ECO:0007669"/>
    <property type="project" value="UniProtKB-KW"/>
</dbReference>
<reference evidence="5 6" key="1">
    <citation type="journal article" date="2016" name="Front. Microbiol.">
        <title>Microevolution Analysis of Bacillus coahuilensis Unveils Differences in Phosphorus Acquisition Strategies and Their Regulation.</title>
        <authorList>
            <person name="Gomez-Lunar Z."/>
            <person name="Hernandez-Gonzalez I."/>
            <person name="Rodriguez-Torres M.D."/>
            <person name="Souza V."/>
            <person name="Olmedo-Alvarez G."/>
        </authorList>
    </citation>
    <scope>NUCLEOTIDE SEQUENCE [LARGE SCALE GENOMIC DNA]</scope>
    <source>
        <strain evidence="6">p1.1.43</strain>
    </source>
</reference>
<feature type="transmembrane region" description="Helical" evidence="3">
    <location>
        <begin position="115"/>
        <end position="133"/>
    </location>
</feature>
<gene>
    <name evidence="5" type="ORF">Q75_00530</name>
</gene>
<evidence type="ECO:0000256" key="3">
    <source>
        <dbReference type="SAM" id="Phobius"/>
    </source>
</evidence>
<dbReference type="SUPFAM" id="SSF58104">
    <property type="entry name" value="Methyl-accepting chemotaxis protein (MCP) signaling domain"/>
    <property type="match status" value="1"/>
</dbReference>
<keyword evidence="3" id="KW-0812">Transmembrane</keyword>
<keyword evidence="3" id="KW-1133">Transmembrane helix</keyword>
<name>A0A147KCS0_9BACI</name>
<dbReference type="Pfam" id="PF00015">
    <property type="entry name" value="MCPsignal"/>
    <property type="match status" value="1"/>
</dbReference>
<feature type="transmembrane region" description="Helical" evidence="3">
    <location>
        <begin position="67"/>
        <end position="86"/>
    </location>
</feature>
<keyword evidence="3" id="KW-0472">Membrane</keyword>
<dbReference type="PROSITE" id="PS50111">
    <property type="entry name" value="CHEMOTAXIS_TRANSDUC_2"/>
    <property type="match status" value="1"/>
</dbReference>
<proteinExistence type="predicted"/>
<dbReference type="Gene3D" id="1.10.287.950">
    <property type="entry name" value="Methyl-accepting chemotaxis protein"/>
    <property type="match status" value="1"/>
</dbReference>
<feature type="domain" description="Methyl-accepting transducer" evidence="4">
    <location>
        <begin position="211"/>
        <end position="461"/>
    </location>
</feature>
<dbReference type="Proteomes" id="UP000074108">
    <property type="component" value="Unassembled WGS sequence"/>
</dbReference>
<evidence type="ECO:0000313" key="6">
    <source>
        <dbReference type="Proteomes" id="UP000074108"/>
    </source>
</evidence>
<dbReference type="SMART" id="SM00283">
    <property type="entry name" value="MA"/>
    <property type="match status" value="1"/>
</dbReference>
<dbReference type="AlphaFoldDB" id="A0A147KCS0"/>
<dbReference type="STRING" id="1150625.Q75_00530"/>
<evidence type="ECO:0000313" key="5">
    <source>
        <dbReference type="EMBL" id="KUP09442.1"/>
    </source>
</evidence>
<dbReference type="GO" id="GO:0016020">
    <property type="term" value="C:membrane"/>
    <property type="evidence" value="ECO:0007669"/>
    <property type="project" value="InterPro"/>
</dbReference>
<protein>
    <recommendedName>
        <fullName evidence="4">Methyl-accepting transducer domain-containing protein</fullName>
    </recommendedName>
</protein>
<organism evidence="5 6">
    <name type="scientific">Bacillus coahuilensis p1.1.43</name>
    <dbReference type="NCBI Taxonomy" id="1150625"/>
    <lineage>
        <taxon>Bacteria</taxon>
        <taxon>Bacillati</taxon>
        <taxon>Bacillota</taxon>
        <taxon>Bacilli</taxon>
        <taxon>Bacillales</taxon>
        <taxon>Bacillaceae</taxon>
        <taxon>Bacillus</taxon>
    </lineage>
</organism>
<sequence>MNSIIELVTKDIKKKNLLMYSLLMAIATMGAVYTLIGGEVARTMIYGFQLMIATVAYVLLTKVWKKYSAFPYVSILIFLGSVFYGILMFGGSVHYLAIVYFITVYVAIPFKKGIFFMGYPLGFIALWTNSFFASGLDKELMEQSFPSILMTYLLLGVTIGVLISLNEAQFKKLQEFVKDINKEAQVKEKKKVELESNVTSIVGNLHQVNTQMQSHLQVNHEMRVAVQEISSGSQAQSEEVNEIAHNANDTLKDMQRLNESSIKLAHESQQATEISANGEQMVKQLTNEISELHTVIQDLNTMFQVLTSKIEETNSFTNSIMQIAEQTNLLALNASIEAARAGEAGKGFSVVAEEIRKLAETTNQTTIKITKNLAEVNNSNSNALDNMNTSSMKIEKSVESATEVLTYFLNLSTILKNLNEEFFTFQDLSKGVTNKSENIESSTNELAAIIEQTTAGIEEVSATIESLGEDFIRVSQNLNETSEKANALKKTF</sequence>
<dbReference type="EMBL" id="LDYG01000001">
    <property type="protein sequence ID" value="KUP09442.1"/>
    <property type="molecule type" value="Genomic_DNA"/>
</dbReference>
<feature type="transmembrane region" description="Helical" evidence="3">
    <location>
        <begin position="145"/>
        <end position="165"/>
    </location>
</feature>
<dbReference type="PANTHER" id="PTHR32089">
    <property type="entry name" value="METHYL-ACCEPTING CHEMOTAXIS PROTEIN MCPB"/>
    <property type="match status" value="1"/>
</dbReference>
<evidence type="ECO:0000256" key="2">
    <source>
        <dbReference type="PROSITE-ProRule" id="PRU00284"/>
    </source>
</evidence>
<dbReference type="OrthoDB" id="242546at2"/>
<dbReference type="PATRIC" id="fig|1150625.3.peg.110"/>
<evidence type="ECO:0000259" key="4">
    <source>
        <dbReference type="PROSITE" id="PS50111"/>
    </source>
</evidence>
<accession>A0A147KCS0</accession>
<comment type="caution">
    <text evidence="5">The sequence shown here is derived from an EMBL/GenBank/DDBJ whole genome shotgun (WGS) entry which is preliminary data.</text>
</comment>